<gene>
    <name evidence="2" type="ORF">NX02_26405</name>
</gene>
<dbReference type="KEGG" id="ssan:NX02_26405"/>
<dbReference type="HOGENOM" id="CLU_114088_0_0_5"/>
<evidence type="ECO:0000256" key="1">
    <source>
        <dbReference type="SAM" id="SignalP"/>
    </source>
</evidence>
<feature type="chain" id="PRO_5004785594" evidence="1">
    <location>
        <begin position="24"/>
        <end position="183"/>
    </location>
</feature>
<dbReference type="EMBL" id="CP006644">
    <property type="protein sequence ID" value="AHE56875.1"/>
    <property type="molecule type" value="Genomic_DNA"/>
</dbReference>
<dbReference type="Proteomes" id="UP000018851">
    <property type="component" value="Chromosome"/>
</dbReference>
<dbReference type="InterPro" id="IPR016987">
    <property type="entry name" value="UCP023238"/>
</dbReference>
<proteinExistence type="predicted"/>
<dbReference type="PIRSF" id="PIRSF032038">
    <property type="entry name" value="UCP023238"/>
    <property type="match status" value="1"/>
</dbReference>
<sequence>MKFYAALTAIFIPIMAWSPPVRADDAKPGANDAPPAAFQSLIDCRTLQEDSARLACYDKQVFALATARENRDVVIVDREQIRKTRRSLFGLTLPQLDIFGGGKDAEQEEEAFVQIETTIAAASQRDGHWTITLEDGARWRQTDTRAMARDPARGMAIKIRRAAMGSFLANVGNQTAIRVMRIN</sequence>
<dbReference type="OrthoDB" id="7596780at2"/>
<evidence type="ECO:0000313" key="3">
    <source>
        <dbReference type="Proteomes" id="UP000018851"/>
    </source>
</evidence>
<dbReference type="STRING" id="1123269.NX02_26405"/>
<accession>W0AMD5</accession>
<dbReference type="eggNOG" id="ENOG5032UVT">
    <property type="taxonomic scope" value="Bacteria"/>
</dbReference>
<protein>
    <submittedName>
        <fullName evidence="2">Uncharacterized protein</fullName>
    </submittedName>
</protein>
<dbReference type="RefSeq" id="WP_025294974.1">
    <property type="nucleotide sequence ID" value="NZ_CP006644.1"/>
</dbReference>
<reference evidence="2 3" key="1">
    <citation type="submission" date="2013-07" db="EMBL/GenBank/DDBJ databases">
        <title>Completed genome of Sphingomonas sanxanigenens NX02.</title>
        <authorList>
            <person name="Ma T."/>
            <person name="Huang H."/>
            <person name="Wu M."/>
            <person name="Li X."/>
            <person name="Li G."/>
        </authorList>
    </citation>
    <scope>NUCLEOTIDE SEQUENCE [LARGE SCALE GENOMIC DNA]</scope>
    <source>
        <strain evidence="2 3">NX02</strain>
    </source>
</reference>
<evidence type="ECO:0000313" key="2">
    <source>
        <dbReference type="EMBL" id="AHE56875.1"/>
    </source>
</evidence>
<name>W0AMD5_9SPHN</name>
<keyword evidence="1" id="KW-0732">Signal</keyword>
<organism evidence="2 3">
    <name type="scientific">Sphingomonas sanxanigenens DSM 19645 = NX02</name>
    <dbReference type="NCBI Taxonomy" id="1123269"/>
    <lineage>
        <taxon>Bacteria</taxon>
        <taxon>Pseudomonadati</taxon>
        <taxon>Pseudomonadota</taxon>
        <taxon>Alphaproteobacteria</taxon>
        <taxon>Sphingomonadales</taxon>
        <taxon>Sphingomonadaceae</taxon>
        <taxon>Sphingomonas</taxon>
    </lineage>
</organism>
<feature type="signal peptide" evidence="1">
    <location>
        <begin position="1"/>
        <end position="23"/>
    </location>
</feature>
<keyword evidence="3" id="KW-1185">Reference proteome</keyword>
<dbReference type="AlphaFoldDB" id="W0AMD5"/>
<dbReference type="PATRIC" id="fig|1123269.5.peg.5177"/>